<comment type="caution">
    <text evidence="2">The sequence shown here is derived from an EMBL/GenBank/DDBJ whole genome shotgun (WGS) entry which is preliminary data.</text>
</comment>
<feature type="region of interest" description="Disordered" evidence="1">
    <location>
        <begin position="59"/>
        <end position="81"/>
    </location>
</feature>
<dbReference type="EMBL" id="JANTHZ010000001">
    <property type="protein sequence ID" value="MCS0494076.1"/>
    <property type="molecule type" value="Genomic_DNA"/>
</dbReference>
<evidence type="ECO:0000313" key="3">
    <source>
        <dbReference type="Proteomes" id="UP001151088"/>
    </source>
</evidence>
<dbReference type="AlphaFoldDB" id="A0A9X2T2Q6"/>
<organism evidence="2 3">
    <name type="scientific">Ancylobacter mangrovi</name>
    <dbReference type="NCBI Taxonomy" id="2972472"/>
    <lineage>
        <taxon>Bacteria</taxon>
        <taxon>Pseudomonadati</taxon>
        <taxon>Pseudomonadota</taxon>
        <taxon>Alphaproteobacteria</taxon>
        <taxon>Hyphomicrobiales</taxon>
        <taxon>Xanthobacteraceae</taxon>
        <taxon>Ancylobacter</taxon>
    </lineage>
</organism>
<accession>A0A9X2T2Q6</accession>
<evidence type="ECO:0000256" key="1">
    <source>
        <dbReference type="SAM" id="MobiDB-lite"/>
    </source>
</evidence>
<dbReference type="Proteomes" id="UP001151088">
    <property type="component" value="Unassembled WGS sequence"/>
</dbReference>
<reference evidence="2" key="1">
    <citation type="submission" date="2022-08" db="EMBL/GenBank/DDBJ databases">
        <authorList>
            <person name="Li F."/>
        </authorList>
    </citation>
    <scope>NUCLEOTIDE SEQUENCE</scope>
    <source>
        <strain evidence="2">MQZ15Z-1</strain>
    </source>
</reference>
<keyword evidence="3" id="KW-1185">Reference proteome</keyword>
<proteinExistence type="predicted"/>
<dbReference type="RefSeq" id="WP_258731022.1">
    <property type="nucleotide sequence ID" value="NZ_JANTHZ010000001.1"/>
</dbReference>
<protein>
    <submittedName>
        <fullName evidence="2">Uncharacterized protein</fullName>
    </submittedName>
</protein>
<evidence type="ECO:0000313" key="2">
    <source>
        <dbReference type="EMBL" id="MCS0494076.1"/>
    </source>
</evidence>
<sequence>MPVRAVAEPTVGKLRAEDFSELEIPYLNPSIRTSQSMAWFADRVILGTGRSPLGFLGRFTGQESPRRGAHTSTGGSDQDGAQILSFDPVSEVWTKIYDSPVLPGKDGTPRARDRSIRASLVCQTLADDAPTLYLGAGSLEAQVTFLRSEDGQTIEECGGAGFNLDADVPSARAMACLHGRLFCTPTGRNYGRGMYDDNITDFPIVFTATDPRSGNWVAASEPGFGEAENLSINELAVFEDHLYAATLNPRFGFQLWKTDARGEPPFKWYKIIDRGAWLGSTNSIPAAVKVFKGALYVTATVQRQGRSSLDNYGPFPAEMIRVYANDDWDLVSGTARFTPNGVKRPVSGLTGGFGDRYTHAFWRTAIHDGDLVVGTAGWRWMPTYLRNRDELSDAQYRRLCEDADKYRAGEFKLWRSPDGETWELITEHGFPGSSPNNYGVRELLPTPHGLFVAPTAMVGAVGGGGLELWWGRK</sequence>
<gene>
    <name evidence="2" type="ORF">NVS89_03130</name>
</gene>
<name>A0A9X2T2Q6_9HYPH</name>